<keyword evidence="4" id="KW-1133">Transmembrane helix</keyword>
<evidence type="ECO:0000313" key="6">
    <source>
        <dbReference type="Proteomes" id="UP000242525"/>
    </source>
</evidence>
<evidence type="ECO:0000256" key="2">
    <source>
        <dbReference type="ARBA" id="ARBA00023128"/>
    </source>
</evidence>
<dbReference type="AlphaFoldDB" id="A0A0J9X2I7"/>
<evidence type="ECO:0000313" key="5">
    <source>
        <dbReference type="EMBL" id="CDO51194.1"/>
    </source>
</evidence>
<accession>A0A0J9X2I7</accession>
<dbReference type="PANTHER" id="PTHR28074:SF1">
    <property type="entry name" value="ATP SYNTHASE SUBUNIT K, MITOCHONDRIAL"/>
    <property type="match status" value="1"/>
</dbReference>
<evidence type="ECO:0000256" key="3">
    <source>
        <dbReference type="ARBA" id="ARBA00023136"/>
    </source>
</evidence>
<name>A0A0J9X2I7_GEOCN</name>
<evidence type="ECO:0000256" key="1">
    <source>
        <dbReference type="ARBA" id="ARBA00004325"/>
    </source>
</evidence>
<dbReference type="Pfam" id="PF11022">
    <property type="entry name" value="ATP19"/>
    <property type="match status" value="1"/>
</dbReference>
<comment type="caution">
    <text evidence="5">The sequence shown here is derived from an EMBL/GenBank/DDBJ whole genome shotgun (WGS) entry which is preliminary data.</text>
</comment>
<dbReference type="PANTHER" id="PTHR28074">
    <property type="entry name" value="ATP SYNTHASE SUBUNIT K, MITOCHONDRIAL"/>
    <property type="match status" value="1"/>
</dbReference>
<reference evidence="5" key="1">
    <citation type="submission" date="2014-03" db="EMBL/GenBank/DDBJ databases">
        <authorList>
            <person name="Casaregola S."/>
        </authorList>
    </citation>
    <scope>NUCLEOTIDE SEQUENCE [LARGE SCALE GENOMIC DNA]</scope>
    <source>
        <strain evidence="5">CLIB 918</strain>
    </source>
</reference>
<sequence length="67" mass="7212">MAGGYVIFGKTFQAYQLSYATLSLVGAGILLATSGKKEAKPTPAINAQSPQEEDFITQFLKDAEEKK</sequence>
<organism evidence="5 6">
    <name type="scientific">Geotrichum candidum</name>
    <name type="common">Oospora lactis</name>
    <name type="synonym">Dipodascus geotrichum</name>
    <dbReference type="NCBI Taxonomy" id="1173061"/>
    <lineage>
        <taxon>Eukaryota</taxon>
        <taxon>Fungi</taxon>
        <taxon>Dikarya</taxon>
        <taxon>Ascomycota</taxon>
        <taxon>Saccharomycotina</taxon>
        <taxon>Dipodascomycetes</taxon>
        <taxon>Dipodascales</taxon>
        <taxon>Dipodascaceae</taxon>
        <taxon>Geotrichum</taxon>
    </lineage>
</organism>
<gene>
    <name evidence="5" type="ORF">BN980_GECA01s02303g</name>
</gene>
<keyword evidence="6" id="KW-1185">Reference proteome</keyword>
<dbReference type="GO" id="GO:0031966">
    <property type="term" value="C:mitochondrial membrane"/>
    <property type="evidence" value="ECO:0007669"/>
    <property type="project" value="UniProtKB-SubCell"/>
</dbReference>
<protein>
    <submittedName>
        <fullName evidence="5">Similar to Saccharomyces cerevisiae YOL077W-A ATP19 Subunit k of the mitochondrial F1F0 ATP synthase</fullName>
    </submittedName>
</protein>
<feature type="transmembrane region" description="Helical" evidence="4">
    <location>
        <begin position="12"/>
        <end position="32"/>
    </location>
</feature>
<keyword evidence="2" id="KW-0496">Mitochondrion</keyword>
<proteinExistence type="predicted"/>
<dbReference type="OrthoDB" id="3979367at2759"/>
<dbReference type="InterPro" id="IPR021278">
    <property type="entry name" value="ATP19"/>
</dbReference>
<dbReference type="EMBL" id="CCBN010000001">
    <property type="protein sequence ID" value="CDO51194.1"/>
    <property type="molecule type" value="Genomic_DNA"/>
</dbReference>
<comment type="subcellular location">
    <subcellularLocation>
        <location evidence="1">Mitochondrion membrane</location>
    </subcellularLocation>
</comment>
<dbReference type="Proteomes" id="UP000242525">
    <property type="component" value="Unassembled WGS sequence"/>
</dbReference>
<keyword evidence="3 4" id="KW-0472">Membrane</keyword>
<evidence type="ECO:0000256" key="4">
    <source>
        <dbReference type="SAM" id="Phobius"/>
    </source>
</evidence>
<keyword evidence="4" id="KW-0812">Transmembrane</keyword>
<dbReference type="GO" id="GO:0015986">
    <property type="term" value="P:proton motive force-driven ATP synthesis"/>
    <property type="evidence" value="ECO:0007669"/>
    <property type="project" value="TreeGrafter"/>
</dbReference>